<keyword evidence="2" id="KW-1185">Reference proteome</keyword>
<gene>
    <name evidence="1" type="ORF">WG901_00290</name>
</gene>
<reference evidence="1 2" key="1">
    <citation type="submission" date="2024-03" db="EMBL/GenBank/DDBJ databases">
        <authorList>
            <person name="Jo J.-H."/>
        </authorList>
    </citation>
    <scope>NUCLEOTIDE SEQUENCE [LARGE SCALE GENOMIC DNA]</scope>
    <source>
        <strain evidence="1 2">PS1R-30</strain>
    </source>
</reference>
<dbReference type="EMBL" id="JBBHJZ010000001">
    <property type="protein sequence ID" value="MEJ5975057.1"/>
    <property type="molecule type" value="Genomic_DNA"/>
</dbReference>
<evidence type="ECO:0000313" key="2">
    <source>
        <dbReference type="Proteomes" id="UP001361239"/>
    </source>
</evidence>
<dbReference type="RefSeq" id="WP_339585032.1">
    <property type="nucleotide sequence ID" value="NZ_JBBHJZ010000001.1"/>
</dbReference>
<dbReference type="Proteomes" id="UP001361239">
    <property type="component" value="Unassembled WGS sequence"/>
</dbReference>
<evidence type="ECO:0000313" key="1">
    <source>
        <dbReference type="EMBL" id="MEJ5975057.1"/>
    </source>
</evidence>
<proteinExistence type="predicted"/>
<comment type="caution">
    <text evidence="1">The sequence shown here is derived from an EMBL/GenBank/DDBJ whole genome shotgun (WGS) entry which is preliminary data.</text>
</comment>
<protein>
    <submittedName>
        <fullName evidence="1">Uncharacterized protein</fullName>
    </submittedName>
</protein>
<sequence>MPLFTITPSDTDHAPVEVSSPDAAAVLHTIARLNCGEAEVLEDGIYVFSVRLDNNGLWHIHQRSEADAEPIPVYG</sequence>
<organism evidence="1 2">
    <name type="scientific">Novosphingobium anseongense</name>
    <dbReference type="NCBI Taxonomy" id="3133436"/>
    <lineage>
        <taxon>Bacteria</taxon>
        <taxon>Pseudomonadati</taxon>
        <taxon>Pseudomonadota</taxon>
        <taxon>Alphaproteobacteria</taxon>
        <taxon>Sphingomonadales</taxon>
        <taxon>Sphingomonadaceae</taxon>
        <taxon>Novosphingobium</taxon>
    </lineage>
</organism>
<accession>A0ABU8RQ00</accession>
<name>A0ABU8RQ00_9SPHN</name>